<keyword evidence="2" id="KW-1133">Transmembrane helix</keyword>
<evidence type="ECO:0008006" key="5">
    <source>
        <dbReference type="Google" id="ProtNLM"/>
    </source>
</evidence>
<dbReference type="Proteomes" id="UP000827284">
    <property type="component" value="Unassembled WGS sequence"/>
</dbReference>
<keyword evidence="1" id="KW-0175">Coiled coil</keyword>
<organism evidence="3 4">
    <name type="scientific">Entomortierella parvispora</name>
    <dbReference type="NCBI Taxonomy" id="205924"/>
    <lineage>
        <taxon>Eukaryota</taxon>
        <taxon>Fungi</taxon>
        <taxon>Fungi incertae sedis</taxon>
        <taxon>Mucoromycota</taxon>
        <taxon>Mortierellomycotina</taxon>
        <taxon>Mortierellomycetes</taxon>
        <taxon>Mortierellales</taxon>
        <taxon>Mortierellaceae</taxon>
        <taxon>Entomortierella</taxon>
    </lineage>
</organism>
<proteinExistence type="predicted"/>
<feature type="coiled-coil region" evidence="1">
    <location>
        <begin position="296"/>
        <end position="323"/>
    </location>
</feature>
<sequence>MDYIRHQWPLLAVVFFSMVDTSEVLIFLRRAAINIKGGKTADIATASIVPILLFQGVYLAIRFQRVSAVMNRSMQATRWAFRLFCLEYGLKMVSSLCLMTLMATDPDSFKDIMEGQQQGAVDLSEISLLRRIMFFSPILVGWGLKRTLDELQEEERAVLQQLQPQEQRRQEDITFRTEEERQQLLRVRSWPRIVVGVLGATVFFECLQWLATFPSDSSKWAIFFTVYVTFTASFAILAIYRKSLSGARVLWRLNAAEAAIDVLDSAWHALFKPEEAPTLIDFIAITLINQGVLWVVKQVIQDLEEKDARVAAYNAQITAAIAEKARLDAAHEEQSRGGPVTL</sequence>
<dbReference type="AlphaFoldDB" id="A0A9P3LVB4"/>
<keyword evidence="2" id="KW-0472">Membrane</keyword>
<accession>A0A9P3LVB4</accession>
<dbReference type="EMBL" id="BQFW01000006">
    <property type="protein sequence ID" value="GJJ71996.1"/>
    <property type="molecule type" value="Genomic_DNA"/>
</dbReference>
<evidence type="ECO:0000313" key="3">
    <source>
        <dbReference type="EMBL" id="GJJ71996.1"/>
    </source>
</evidence>
<feature type="transmembrane region" description="Helical" evidence="2">
    <location>
        <begin position="193"/>
        <end position="214"/>
    </location>
</feature>
<reference evidence="3" key="2">
    <citation type="journal article" date="2022" name="Microbiol. Resour. Announc.">
        <title>Whole-Genome Sequence of Entomortierella parvispora E1425, a Mucoromycotan Fungus Associated with Burkholderiaceae-Related Endosymbiotic Bacteria.</title>
        <authorList>
            <person name="Herlambang A."/>
            <person name="Guo Y."/>
            <person name="Takashima Y."/>
            <person name="Narisawa K."/>
            <person name="Ohta H."/>
            <person name="Nishizawa T."/>
        </authorList>
    </citation>
    <scope>NUCLEOTIDE SEQUENCE</scope>
    <source>
        <strain evidence="3">E1425</strain>
    </source>
</reference>
<comment type="caution">
    <text evidence="3">The sequence shown here is derived from an EMBL/GenBank/DDBJ whole genome shotgun (WGS) entry which is preliminary data.</text>
</comment>
<evidence type="ECO:0000256" key="2">
    <source>
        <dbReference type="SAM" id="Phobius"/>
    </source>
</evidence>
<protein>
    <recommendedName>
        <fullName evidence="5">Transmembrane protein</fullName>
    </recommendedName>
</protein>
<keyword evidence="2" id="KW-0812">Transmembrane</keyword>
<dbReference type="OrthoDB" id="2417455at2759"/>
<feature type="transmembrane region" description="Helical" evidence="2">
    <location>
        <begin position="40"/>
        <end position="61"/>
    </location>
</feature>
<evidence type="ECO:0000313" key="4">
    <source>
        <dbReference type="Proteomes" id="UP000827284"/>
    </source>
</evidence>
<reference evidence="3" key="1">
    <citation type="submission" date="2021-11" db="EMBL/GenBank/DDBJ databases">
        <authorList>
            <person name="Herlambang A."/>
            <person name="Guo Y."/>
            <person name="Takashima Y."/>
            <person name="Nishizawa T."/>
        </authorList>
    </citation>
    <scope>NUCLEOTIDE SEQUENCE</scope>
    <source>
        <strain evidence="3">E1425</strain>
    </source>
</reference>
<feature type="transmembrane region" description="Helical" evidence="2">
    <location>
        <begin position="220"/>
        <end position="240"/>
    </location>
</feature>
<evidence type="ECO:0000256" key="1">
    <source>
        <dbReference type="SAM" id="Coils"/>
    </source>
</evidence>
<gene>
    <name evidence="3" type="ORF">EMPS_04353</name>
</gene>
<feature type="transmembrane region" description="Helical" evidence="2">
    <location>
        <begin position="6"/>
        <end position="28"/>
    </location>
</feature>
<name>A0A9P3LVB4_9FUNG</name>
<keyword evidence="4" id="KW-1185">Reference proteome</keyword>